<name>A0A1G6CF23_9HYPH</name>
<dbReference type="STRING" id="665467.SAMN02982931_02410"/>
<protein>
    <submittedName>
        <fullName evidence="1">Phage portal protein, HK97 family</fullName>
    </submittedName>
</protein>
<dbReference type="InterPro" id="IPR006944">
    <property type="entry name" value="Phage/GTA_portal"/>
</dbReference>
<organism evidence="1 2">
    <name type="scientific">Bauldia litoralis</name>
    <dbReference type="NCBI Taxonomy" id="665467"/>
    <lineage>
        <taxon>Bacteria</taxon>
        <taxon>Pseudomonadati</taxon>
        <taxon>Pseudomonadota</taxon>
        <taxon>Alphaproteobacteria</taxon>
        <taxon>Hyphomicrobiales</taxon>
        <taxon>Kaistiaceae</taxon>
        <taxon>Bauldia</taxon>
    </lineage>
</organism>
<dbReference type="EMBL" id="FMXQ01000004">
    <property type="protein sequence ID" value="SDB31486.1"/>
    <property type="molecule type" value="Genomic_DNA"/>
</dbReference>
<dbReference type="AlphaFoldDB" id="A0A1G6CF23"/>
<sequence>MRIPFINGRPTATPEETKASATAGLIAFQTHGAPAWTPRDYAALAREGYAKNAIVYRCVRMIAEAAASAPWLLYEGAAELDDHPLLALLARPNRRQAGRDFRETLFGHLLVSGNAYVEAVVAEPDGFGDAGGAPRELHALRPDRMKVVPGPDGWPVAFEYTVGGRTVRFADPGEGRLSPVLHLAQFHPLNDHYGFAPIEAAAVALDIHNAAGAWNKALLDNAARPSGALVYRTREGGNLSADQYERLKAELETGFSGARNAGRPLLLEGGLDWKALSLTPKDMDFLAAKNGAAREIALAFGVPPMLLGIPGDNTYANYRQANLAFWRQTVLPLCGRLAEALTAWLAPAYGDGLRLWFDADQIEALASEREALWGRVAAADFLTVNEKRAAVGYGPVEDGEGMGR</sequence>
<proteinExistence type="predicted"/>
<dbReference type="Pfam" id="PF04860">
    <property type="entry name" value="Phage_portal"/>
    <property type="match status" value="1"/>
</dbReference>
<dbReference type="InterPro" id="IPR006427">
    <property type="entry name" value="Portal_HK97"/>
</dbReference>
<keyword evidence="2" id="KW-1185">Reference proteome</keyword>
<reference evidence="1 2" key="1">
    <citation type="submission" date="2016-10" db="EMBL/GenBank/DDBJ databases">
        <authorList>
            <person name="de Groot N.N."/>
        </authorList>
    </citation>
    <scope>NUCLEOTIDE SEQUENCE [LARGE SCALE GENOMIC DNA]</scope>
    <source>
        <strain evidence="1 2">ATCC 35022</strain>
    </source>
</reference>
<dbReference type="Proteomes" id="UP000199071">
    <property type="component" value="Unassembled WGS sequence"/>
</dbReference>
<gene>
    <name evidence="1" type="ORF">SAMN02982931_02410</name>
</gene>
<dbReference type="NCBIfam" id="TIGR01537">
    <property type="entry name" value="portal_HK97"/>
    <property type="match status" value="1"/>
</dbReference>
<dbReference type="OrthoDB" id="9134461at2"/>
<dbReference type="RefSeq" id="WP_090876661.1">
    <property type="nucleotide sequence ID" value="NZ_FMXQ01000004.1"/>
</dbReference>
<evidence type="ECO:0000313" key="1">
    <source>
        <dbReference type="EMBL" id="SDB31486.1"/>
    </source>
</evidence>
<accession>A0A1G6CF23</accession>
<evidence type="ECO:0000313" key="2">
    <source>
        <dbReference type="Proteomes" id="UP000199071"/>
    </source>
</evidence>